<dbReference type="OMA" id="EQYMTAV"/>
<dbReference type="STRING" id="32264.T1JSV9"/>
<dbReference type="Proteomes" id="UP000015104">
    <property type="component" value="Unassembled WGS sequence"/>
</dbReference>
<dbReference type="PANTHER" id="PTHR24124">
    <property type="entry name" value="ANKYRIN REPEAT FAMILY A"/>
    <property type="match status" value="1"/>
</dbReference>
<proteinExistence type="predicted"/>
<comment type="subcellular location">
    <subcellularLocation>
        <location evidence="1">Target cell membrane</location>
    </subcellularLocation>
</comment>
<dbReference type="AlphaFoldDB" id="T1JSV9"/>
<dbReference type="HOGENOM" id="CLU_000134_23_1_1"/>
<evidence type="ECO:0000256" key="2">
    <source>
        <dbReference type="ARBA" id="ARBA00022483"/>
    </source>
</evidence>
<dbReference type="GO" id="GO:0044218">
    <property type="term" value="C:other organism cell membrane"/>
    <property type="evidence" value="ECO:0007669"/>
    <property type="project" value="UniProtKB-KW"/>
</dbReference>
<accession>T1JSV9</accession>
<dbReference type="Pfam" id="PF12796">
    <property type="entry name" value="Ank_2"/>
    <property type="match status" value="1"/>
</dbReference>
<evidence type="ECO:0000256" key="7">
    <source>
        <dbReference type="ARBA" id="ARBA00023298"/>
    </source>
</evidence>
<evidence type="ECO:0000256" key="1">
    <source>
        <dbReference type="ARBA" id="ARBA00004175"/>
    </source>
</evidence>
<feature type="repeat" description="ANK" evidence="8">
    <location>
        <begin position="86"/>
        <end position="118"/>
    </location>
</feature>
<evidence type="ECO:0000313" key="10">
    <source>
        <dbReference type="Proteomes" id="UP000015104"/>
    </source>
</evidence>
<keyword evidence="5" id="KW-0638">Presynaptic neurotoxin</keyword>
<evidence type="ECO:0000256" key="5">
    <source>
        <dbReference type="ARBA" id="ARBA00023028"/>
    </source>
</evidence>
<keyword evidence="2" id="KW-0268">Exocytosis</keyword>
<keyword evidence="7" id="KW-0472">Membrane</keyword>
<dbReference type="GO" id="GO:0005634">
    <property type="term" value="C:nucleus"/>
    <property type="evidence" value="ECO:0007669"/>
    <property type="project" value="TreeGrafter"/>
</dbReference>
<evidence type="ECO:0000256" key="4">
    <source>
        <dbReference type="ARBA" id="ARBA00022737"/>
    </source>
</evidence>
<dbReference type="PROSITE" id="PS50088">
    <property type="entry name" value="ANK_REPEAT"/>
    <property type="match status" value="3"/>
</dbReference>
<keyword evidence="4" id="KW-0677">Repeat</keyword>
<feature type="repeat" description="ANK" evidence="8">
    <location>
        <begin position="152"/>
        <end position="184"/>
    </location>
</feature>
<dbReference type="EnsemblMetazoa" id="tetur01g11920.1">
    <property type="protein sequence ID" value="tetur01g11920.1"/>
    <property type="gene ID" value="tetur01g11920"/>
</dbReference>
<dbReference type="Gene3D" id="1.25.40.20">
    <property type="entry name" value="Ankyrin repeat-containing domain"/>
    <property type="match status" value="1"/>
</dbReference>
<dbReference type="OrthoDB" id="10251692at2759"/>
<keyword evidence="5" id="KW-0528">Neurotoxin</keyword>
<keyword evidence="3" id="KW-1052">Target cell membrane</keyword>
<dbReference type="GO" id="GO:0006887">
    <property type="term" value="P:exocytosis"/>
    <property type="evidence" value="ECO:0007669"/>
    <property type="project" value="UniProtKB-KW"/>
</dbReference>
<reference evidence="9" key="2">
    <citation type="submission" date="2015-06" db="UniProtKB">
        <authorList>
            <consortium name="EnsemblMetazoa"/>
        </authorList>
    </citation>
    <scope>IDENTIFICATION</scope>
</reference>
<evidence type="ECO:0000256" key="8">
    <source>
        <dbReference type="PROSITE-ProRule" id="PRU00023"/>
    </source>
</evidence>
<dbReference type="GO" id="GO:0044231">
    <property type="term" value="C:host cell presynaptic membrane"/>
    <property type="evidence" value="ECO:0007669"/>
    <property type="project" value="UniProtKB-KW"/>
</dbReference>
<gene>
    <name evidence="9" type="primary">107365979</name>
</gene>
<dbReference type="eggNOG" id="KOG0502">
    <property type="taxonomic scope" value="Eukaryota"/>
</dbReference>
<name>T1JSV9_TETUR</name>
<keyword evidence="6 8" id="KW-0040">ANK repeat</keyword>
<dbReference type="SUPFAM" id="SSF48403">
    <property type="entry name" value="Ankyrin repeat"/>
    <property type="match status" value="1"/>
</dbReference>
<keyword evidence="7" id="KW-1053">Target membrane</keyword>
<keyword evidence="10" id="KW-1185">Reference proteome</keyword>
<dbReference type="EMBL" id="CAEY01000468">
    <property type="status" value="NOT_ANNOTATED_CDS"/>
    <property type="molecule type" value="Genomic_DNA"/>
</dbReference>
<evidence type="ECO:0000256" key="3">
    <source>
        <dbReference type="ARBA" id="ARBA00022537"/>
    </source>
</evidence>
<feature type="repeat" description="ANK" evidence="8">
    <location>
        <begin position="119"/>
        <end position="151"/>
    </location>
</feature>
<dbReference type="InterPro" id="IPR036770">
    <property type="entry name" value="Ankyrin_rpt-contain_sf"/>
</dbReference>
<dbReference type="PROSITE" id="PS50297">
    <property type="entry name" value="ANK_REP_REGION"/>
    <property type="match status" value="3"/>
</dbReference>
<evidence type="ECO:0000256" key="6">
    <source>
        <dbReference type="ARBA" id="ARBA00023043"/>
    </source>
</evidence>
<keyword evidence="5" id="KW-0800">Toxin</keyword>
<reference evidence="10" key="1">
    <citation type="submission" date="2011-08" db="EMBL/GenBank/DDBJ databases">
        <authorList>
            <person name="Rombauts S."/>
        </authorList>
    </citation>
    <scope>NUCLEOTIDE SEQUENCE</scope>
    <source>
        <strain evidence="10">London</strain>
    </source>
</reference>
<dbReference type="PANTHER" id="PTHR24124:SF15">
    <property type="entry name" value="LP07441P"/>
    <property type="match status" value="1"/>
</dbReference>
<evidence type="ECO:0000313" key="9">
    <source>
        <dbReference type="EnsemblMetazoa" id="tetur01g11920.1"/>
    </source>
</evidence>
<sequence>MMGDNNRKEQPSSTGYQMKFLSLNRDGRSAFTPYRPSTILTNLQRGNIKTQSIREIPERTVFELAAQGELYLSHLGAGGVDQVDENGFTPLIWASAYGQLPTVKLLIAEGANPRIKGKNGETALSFAAANGHIHVLRYLLARDVNVDDYDEEGNTALMYAAFNNHTLCVHELLKAKADLTIQNINLETAFSIAATRKSKQVQIILERHILNIFSEELI</sequence>
<dbReference type="GO" id="GO:0010468">
    <property type="term" value="P:regulation of gene expression"/>
    <property type="evidence" value="ECO:0007669"/>
    <property type="project" value="TreeGrafter"/>
</dbReference>
<dbReference type="KEGG" id="tut:107365979"/>
<dbReference type="InterPro" id="IPR002110">
    <property type="entry name" value="Ankyrin_rpt"/>
</dbReference>
<protein>
    <submittedName>
        <fullName evidence="9">Uncharacterized protein</fullName>
    </submittedName>
</protein>
<organism evidence="9 10">
    <name type="scientific">Tetranychus urticae</name>
    <name type="common">Two-spotted spider mite</name>
    <dbReference type="NCBI Taxonomy" id="32264"/>
    <lineage>
        <taxon>Eukaryota</taxon>
        <taxon>Metazoa</taxon>
        <taxon>Ecdysozoa</taxon>
        <taxon>Arthropoda</taxon>
        <taxon>Chelicerata</taxon>
        <taxon>Arachnida</taxon>
        <taxon>Acari</taxon>
        <taxon>Acariformes</taxon>
        <taxon>Trombidiformes</taxon>
        <taxon>Prostigmata</taxon>
        <taxon>Eleutherengona</taxon>
        <taxon>Raphignathae</taxon>
        <taxon>Tetranychoidea</taxon>
        <taxon>Tetranychidae</taxon>
        <taxon>Tetranychus</taxon>
    </lineage>
</organism>
<dbReference type="SMART" id="SM00248">
    <property type="entry name" value="ANK"/>
    <property type="match status" value="3"/>
</dbReference>